<dbReference type="RefSeq" id="XP_001886074.1">
    <property type="nucleotide sequence ID" value="XM_001886039.1"/>
</dbReference>
<dbReference type="InParanoid" id="B0DQD6"/>
<dbReference type="AlphaFoldDB" id="B0DQD6"/>
<keyword evidence="2" id="KW-1185">Reference proteome</keyword>
<evidence type="ECO:0000313" key="2">
    <source>
        <dbReference type="Proteomes" id="UP000001194"/>
    </source>
</evidence>
<dbReference type="KEGG" id="lbc:LACBIDRAFT_331732"/>
<sequence>MPSASRVVSSWVGGLSLLGMDVVEDKRRGIVDDGQMMRRRLPMTVLGKRSNSSLLEFRWTSVGFVHWNSIGTCSSFPVDWVLVCFRRSPLGVRSEKQWQRKDLAWAELSGYTWKTSKVSLLTPVVSKRSKNMTGTVNSTKNILMKNLRKSSLLFLWKDWLRLIVGHFDATERLVIYVTSEQFQQDSISIKILVAPPTDSALLPWRQLFKNNFLPKFGAINALSTITNKEILEFLNNGISMAVQARNLIHHAELALGWLDKPDLQYETTWQALQYLATNATNTTVQDHATTIIEKLQEWNGLHNSLCKVNERLLGGDERHIEMTSEIAHGIRGLCGELGELDASDRFFLNLENPSFNGTLHFEVCLASLLPAFTRCIPPDDNNYKEMKILSNLQVAYPLSHLFPSFDPHFVPSHMQDYGQVIGVSKHCCPACTTFLRTLMIGSKDDFMVQGNFGTVTACSLPPWTPSHIVDLMNQKLGLMLRQDLVTFMKLDNTNTCSIHRLRSNFCPPY</sequence>
<accession>B0DQD6</accession>
<dbReference type="OrthoDB" id="3070940at2759"/>
<evidence type="ECO:0000313" key="1">
    <source>
        <dbReference type="EMBL" id="EDR03278.1"/>
    </source>
</evidence>
<gene>
    <name evidence="1" type="ORF">LACBIDRAFT_331732</name>
</gene>
<proteinExistence type="predicted"/>
<dbReference type="GeneID" id="6081708"/>
<organism evidence="2">
    <name type="scientific">Laccaria bicolor (strain S238N-H82 / ATCC MYA-4686)</name>
    <name type="common">Bicoloured deceiver</name>
    <name type="synonym">Laccaria laccata var. bicolor</name>
    <dbReference type="NCBI Taxonomy" id="486041"/>
    <lineage>
        <taxon>Eukaryota</taxon>
        <taxon>Fungi</taxon>
        <taxon>Dikarya</taxon>
        <taxon>Basidiomycota</taxon>
        <taxon>Agaricomycotina</taxon>
        <taxon>Agaricomycetes</taxon>
        <taxon>Agaricomycetidae</taxon>
        <taxon>Agaricales</taxon>
        <taxon>Agaricineae</taxon>
        <taxon>Hydnangiaceae</taxon>
        <taxon>Laccaria</taxon>
    </lineage>
</organism>
<dbReference type="HOGENOM" id="CLU_041171_0_0_1"/>
<name>B0DQD6_LACBS</name>
<dbReference type="EMBL" id="DS547125">
    <property type="protein sequence ID" value="EDR03278.1"/>
    <property type="molecule type" value="Genomic_DNA"/>
</dbReference>
<protein>
    <submittedName>
        <fullName evidence="1">Predicted protein</fullName>
    </submittedName>
</protein>
<dbReference type="Proteomes" id="UP000001194">
    <property type="component" value="Unassembled WGS sequence"/>
</dbReference>
<reference evidence="1 2" key="1">
    <citation type="journal article" date="2008" name="Nature">
        <title>The genome of Laccaria bicolor provides insights into mycorrhizal symbiosis.</title>
        <authorList>
            <person name="Martin F."/>
            <person name="Aerts A."/>
            <person name="Ahren D."/>
            <person name="Brun A."/>
            <person name="Danchin E.G.J."/>
            <person name="Duchaussoy F."/>
            <person name="Gibon J."/>
            <person name="Kohler A."/>
            <person name="Lindquist E."/>
            <person name="Pereda V."/>
            <person name="Salamov A."/>
            <person name="Shapiro H.J."/>
            <person name="Wuyts J."/>
            <person name="Blaudez D."/>
            <person name="Buee M."/>
            <person name="Brokstein P."/>
            <person name="Canbaeck B."/>
            <person name="Cohen D."/>
            <person name="Courty P.E."/>
            <person name="Coutinho P.M."/>
            <person name="Delaruelle C."/>
            <person name="Detter J.C."/>
            <person name="Deveau A."/>
            <person name="DiFazio S."/>
            <person name="Duplessis S."/>
            <person name="Fraissinet-Tachet L."/>
            <person name="Lucic E."/>
            <person name="Frey-Klett P."/>
            <person name="Fourrey C."/>
            <person name="Feussner I."/>
            <person name="Gay G."/>
            <person name="Grimwood J."/>
            <person name="Hoegger P.J."/>
            <person name="Jain P."/>
            <person name="Kilaru S."/>
            <person name="Labbe J."/>
            <person name="Lin Y.C."/>
            <person name="Legue V."/>
            <person name="Le Tacon F."/>
            <person name="Marmeisse R."/>
            <person name="Melayah D."/>
            <person name="Montanini B."/>
            <person name="Muratet M."/>
            <person name="Nehls U."/>
            <person name="Niculita-Hirzel H."/>
            <person name="Oudot-Le Secq M.P."/>
            <person name="Peter M."/>
            <person name="Quesneville H."/>
            <person name="Rajashekar B."/>
            <person name="Reich M."/>
            <person name="Rouhier N."/>
            <person name="Schmutz J."/>
            <person name="Yin T."/>
            <person name="Chalot M."/>
            <person name="Henrissat B."/>
            <person name="Kuees U."/>
            <person name="Lucas S."/>
            <person name="Van de Peer Y."/>
            <person name="Podila G.K."/>
            <person name="Polle A."/>
            <person name="Pukkila P.J."/>
            <person name="Richardson P.M."/>
            <person name="Rouze P."/>
            <person name="Sanders I.R."/>
            <person name="Stajich J.E."/>
            <person name="Tunlid A."/>
            <person name="Tuskan G."/>
            <person name="Grigoriev I.V."/>
        </authorList>
    </citation>
    <scope>NUCLEOTIDE SEQUENCE [LARGE SCALE GENOMIC DNA]</scope>
    <source>
        <strain evidence="2">S238N-H82 / ATCC MYA-4686</strain>
    </source>
</reference>